<dbReference type="EMBL" id="JAJSOW010000004">
    <property type="protein sequence ID" value="KAI9191240.1"/>
    <property type="molecule type" value="Genomic_DNA"/>
</dbReference>
<dbReference type="PANTHER" id="PTHR47292">
    <property type="entry name" value="TRANSCRIPTION ELONGATION FACTOR (TFIIS) FAMILY PROTEIN-RELATED"/>
    <property type="match status" value="1"/>
</dbReference>
<dbReference type="InterPro" id="IPR027417">
    <property type="entry name" value="P-loop_NTPase"/>
</dbReference>
<dbReference type="Gene3D" id="3.90.1150.10">
    <property type="entry name" value="Aspartate Aminotransferase, domain 1"/>
    <property type="match status" value="1"/>
</dbReference>
<organism evidence="4 5">
    <name type="scientific">Acer negundo</name>
    <name type="common">Box elder</name>
    <dbReference type="NCBI Taxonomy" id="4023"/>
    <lineage>
        <taxon>Eukaryota</taxon>
        <taxon>Viridiplantae</taxon>
        <taxon>Streptophyta</taxon>
        <taxon>Embryophyta</taxon>
        <taxon>Tracheophyta</taxon>
        <taxon>Spermatophyta</taxon>
        <taxon>Magnoliopsida</taxon>
        <taxon>eudicotyledons</taxon>
        <taxon>Gunneridae</taxon>
        <taxon>Pentapetalae</taxon>
        <taxon>rosids</taxon>
        <taxon>malvids</taxon>
        <taxon>Sapindales</taxon>
        <taxon>Sapindaceae</taxon>
        <taxon>Hippocastanoideae</taxon>
        <taxon>Acereae</taxon>
        <taxon>Acer</taxon>
    </lineage>
</organism>
<sequence>MYEKRLNGILADEMGLGKTIMTIALLAHLACEKGIWPSHIIVVPTSVNLTGKLSVLNGVLPLKYQKSANIKGKGLDGARVEKILDMASTTLNKNSVPGDKSALVPGGILKGSPAVTIRGFTEKEFIAVADFIHEDDKHDDLLPEKQIPVSSSLHSTESSLEVSPRRLERLKLDLNRISDDSDAPPSDLRMEGRLHYNRNGHRSPSPASSSSSMQPSLRNIDLNDRPYLQNDFLEQVPYHSKSSQTVSAFIAPKPDDPVISITGARVEVNRKDFISQAEINFAYPLNQ</sequence>
<dbReference type="Gene3D" id="3.40.50.10810">
    <property type="entry name" value="Tandem AAA-ATPase domain"/>
    <property type="match status" value="1"/>
</dbReference>
<dbReference type="InterPro" id="IPR015422">
    <property type="entry name" value="PyrdxlP-dep_Trfase_small"/>
</dbReference>
<evidence type="ECO:0000313" key="4">
    <source>
        <dbReference type="EMBL" id="KAI9191240.1"/>
    </source>
</evidence>
<protein>
    <recommendedName>
        <fullName evidence="6">SNF2 N-terminal domain-containing protein</fullName>
    </recommendedName>
</protein>
<dbReference type="Pfam" id="PF00464">
    <property type="entry name" value="SHMT"/>
    <property type="match status" value="1"/>
</dbReference>
<evidence type="ECO:0000313" key="5">
    <source>
        <dbReference type="Proteomes" id="UP001064489"/>
    </source>
</evidence>
<dbReference type="Proteomes" id="UP001064489">
    <property type="component" value="Chromosome 6"/>
</dbReference>
<dbReference type="Pfam" id="PF00176">
    <property type="entry name" value="SNF2-rel_dom"/>
    <property type="match status" value="1"/>
</dbReference>
<dbReference type="AlphaFoldDB" id="A0AAD5J8H2"/>
<feature type="domain" description="SNF2 N-terminal" evidence="2">
    <location>
        <begin position="4"/>
        <end position="47"/>
    </location>
</feature>
<dbReference type="InterPro" id="IPR038718">
    <property type="entry name" value="SNF2-like_sf"/>
</dbReference>
<evidence type="ECO:0000259" key="3">
    <source>
        <dbReference type="Pfam" id="PF00464"/>
    </source>
</evidence>
<gene>
    <name evidence="4" type="ORF">LWI28_005639</name>
</gene>
<name>A0AAD5J8H2_ACENE</name>
<keyword evidence="5" id="KW-1185">Reference proteome</keyword>
<accession>A0AAD5J8H2</accession>
<dbReference type="SUPFAM" id="SSF53383">
    <property type="entry name" value="PLP-dependent transferases"/>
    <property type="match status" value="1"/>
</dbReference>
<reference evidence="4" key="1">
    <citation type="journal article" date="2022" name="Plant J.">
        <title>Strategies of tolerance reflected in two North American maple genomes.</title>
        <authorList>
            <person name="McEvoy S.L."/>
            <person name="Sezen U.U."/>
            <person name="Trouern-Trend A."/>
            <person name="McMahon S.M."/>
            <person name="Schaberg P.G."/>
            <person name="Yang J."/>
            <person name="Wegrzyn J.L."/>
            <person name="Swenson N.G."/>
        </authorList>
    </citation>
    <scope>NUCLEOTIDE SEQUENCE</scope>
    <source>
        <strain evidence="4">91603</strain>
    </source>
</reference>
<dbReference type="GO" id="GO:0005524">
    <property type="term" value="F:ATP binding"/>
    <property type="evidence" value="ECO:0007669"/>
    <property type="project" value="InterPro"/>
</dbReference>
<comment type="caution">
    <text evidence="4">The sequence shown here is derived from an EMBL/GenBank/DDBJ whole genome shotgun (WGS) entry which is preliminary data.</text>
</comment>
<reference evidence="4" key="2">
    <citation type="submission" date="2023-02" db="EMBL/GenBank/DDBJ databases">
        <authorList>
            <person name="Swenson N.G."/>
            <person name="Wegrzyn J.L."/>
            <person name="Mcevoy S.L."/>
        </authorList>
    </citation>
    <scope>NUCLEOTIDE SEQUENCE</scope>
    <source>
        <strain evidence="4">91603</strain>
        <tissue evidence="4">Leaf</tissue>
    </source>
</reference>
<feature type="compositionally biased region" description="Low complexity" evidence="1">
    <location>
        <begin position="203"/>
        <end position="216"/>
    </location>
</feature>
<dbReference type="InterPro" id="IPR015424">
    <property type="entry name" value="PyrdxlP-dep_Trfase"/>
</dbReference>
<dbReference type="InterPro" id="IPR039429">
    <property type="entry name" value="SHMT-like_dom"/>
</dbReference>
<dbReference type="InterPro" id="IPR000330">
    <property type="entry name" value="SNF2_N"/>
</dbReference>
<proteinExistence type="predicted"/>
<dbReference type="SUPFAM" id="SSF52540">
    <property type="entry name" value="P-loop containing nucleoside triphosphate hydrolases"/>
    <property type="match status" value="1"/>
</dbReference>
<evidence type="ECO:0008006" key="6">
    <source>
        <dbReference type="Google" id="ProtNLM"/>
    </source>
</evidence>
<feature type="domain" description="Serine hydroxymethyltransferase-like" evidence="3">
    <location>
        <begin position="69"/>
        <end position="132"/>
    </location>
</feature>
<dbReference type="PANTHER" id="PTHR47292:SF1">
    <property type="entry name" value="TRANSCRIPTION ELONGATION FACTOR (TFIIS) FAMILY PROTEIN"/>
    <property type="match status" value="1"/>
</dbReference>
<feature type="region of interest" description="Disordered" evidence="1">
    <location>
        <begin position="196"/>
        <end position="219"/>
    </location>
</feature>
<evidence type="ECO:0000259" key="2">
    <source>
        <dbReference type="Pfam" id="PF00176"/>
    </source>
</evidence>
<evidence type="ECO:0000256" key="1">
    <source>
        <dbReference type="SAM" id="MobiDB-lite"/>
    </source>
</evidence>